<reference evidence="7 8" key="1">
    <citation type="submission" date="2018-05" db="EMBL/GenBank/DDBJ databases">
        <title>Draft genome sequence of Scytalidium lignicola DSM 105466, a ubiquitous saprotrophic fungus.</title>
        <authorList>
            <person name="Buettner E."/>
            <person name="Gebauer A.M."/>
            <person name="Hofrichter M."/>
            <person name="Liers C."/>
            <person name="Kellner H."/>
        </authorList>
    </citation>
    <scope>NUCLEOTIDE SEQUENCE [LARGE SCALE GENOMIC DNA]</scope>
    <source>
        <strain evidence="7 8">DSM 105466</strain>
    </source>
</reference>
<protein>
    <recommendedName>
        <fullName evidence="6">UBR-type domain-containing protein</fullName>
    </recommendedName>
</protein>
<dbReference type="InterPro" id="IPR047506">
    <property type="entry name" value="UBR7-like_UBR-box"/>
</dbReference>
<evidence type="ECO:0000256" key="3">
    <source>
        <dbReference type="ARBA" id="ARBA00022833"/>
    </source>
</evidence>
<dbReference type="AlphaFoldDB" id="A0A3E2HJK1"/>
<evidence type="ECO:0000256" key="1">
    <source>
        <dbReference type="ARBA" id="ARBA00022723"/>
    </source>
</evidence>
<dbReference type="STRING" id="5539.A0A3E2HJK1"/>
<feature type="region of interest" description="Disordered" evidence="5">
    <location>
        <begin position="240"/>
        <end position="283"/>
    </location>
</feature>
<evidence type="ECO:0000256" key="4">
    <source>
        <dbReference type="PROSITE-ProRule" id="PRU00508"/>
    </source>
</evidence>
<dbReference type="Pfam" id="PF02207">
    <property type="entry name" value="zf-UBR"/>
    <property type="match status" value="1"/>
</dbReference>
<feature type="compositionally biased region" description="Acidic residues" evidence="5">
    <location>
        <begin position="347"/>
        <end position="356"/>
    </location>
</feature>
<dbReference type="PANTHER" id="PTHR13513">
    <property type="entry name" value="E3 UBIQUITIN-PROTEIN LIGASE UBR7"/>
    <property type="match status" value="1"/>
</dbReference>
<dbReference type="Proteomes" id="UP000258309">
    <property type="component" value="Unassembled WGS sequence"/>
</dbReference>
<evidence type="ECO:0000259" key="6">
    <source>
        <dbReference type="PROSITE" id="PS51157"/>
    </source>
</evidence>
<feature type="region of interest" description="Disordered" evidence="5">
    <location>
        <begin position="339"/>
        <end position="413"/>
    </location>
</feature>
<dbReference type="GO" id="GO:0008270">
    <property type="term" value="F:zinc ion binding"/>
    <property type="evidence" value="ECO:0007669"/>
    <property type="project" value="UniProtKB-KW"/>
</dbReference>
<name>A0A3E2HJK1_SCYLI</name>
<comment type="caution">
    <text evidence="7">The sequence shown here is derived from an EMBL/GenBank/DDBJ whole genome shotgun (WGS) entry which is preliminary data.</text>
</comment>
<organism evidence="7 8">
    <name type="scientific">Scytalidium lignicola</name>
    <name type="common">Hyphomycete</name>
    <dbReference type="NCBI Taxonomy" id="5539"/>
    <lineage>
        <taxon>Eukaryota</taxon>
        <taxon>Fungi</taxon>
        <taxon>Dikarya</taxon>
        <taxon>Ascomycota</taxon>
        <taxon>Pezizomycotina</taxon>
        <taxon>Leotiomycetes</taxon>
        <taxon>Leotiomycetes incertae sedis</taxon>
        <taxon>Scytalidium</taxon>
    </lineage>
</organism>
<keyword evidence="3" id="KW-0862">Zinc</keyword>
<feature type="compositionally biased region" description="Polar residues" evidence="5">
    <location>
        <begin position="12"/>
        <end position="24"/>
    </location>
</feature>
<proteinExistence type="predicted"/>
<evidence type="ECO:0000313" key="7">
    <source>
        <dbReference type="EMBL" id="RFU33352.1"/>
    </source>
</evidence>
<accession>A0A3E2HJK1</accession>
<evidence type="ECO:0000256" key="5">
    <source>
        <dbReference type="SAM" id="MobiDB-lite"/>
    </source>
</evidence>
<keyword evidence="2" id="KW-0863">Zinc-finger</keyword>
<dbReference type="OrthoDB" id="10262564at2759"/>
<dbReference type="InterPro" id="IPR003126">
    <property type="entry name" value="Znf_UBR"/>
</dbReference>
<gene>
    <name evidence="7" type="ORF">B7463_g2994</name>
</gene>
<dbReference type="PROSITE" id="PS51157">
    <property type="entry name" value="ZF_UBR"/>
    <property type="match status" value="1"/>
</dbReference>
<dbReference type="EMBL" id="NCSJ02000037">
    <property type="protein sequence ID" value="RFU33352.1"/>
    <property type="molecule type" value="Genomic_DNA"/>
</dbReference>
<evidence type="ECO:0000313" key="8">
    <source>
        <dbReference type="Proteomes" id="UP000258309"/>
    </source>
</evidence>
<feature type="non-terminal residue" evidence="7">
    <location>
        <position position="551"/>
    </location>
</feature>
<feature type="domain" description="UBR-type" evidence="6">
    <location>
        <begin position="62"/>
        <end position="140"/>
    </location>
</feature>
<feature type="compositionally biased region" description="Polar residues" evidence="5">
    <location>
        <begin position="376"/>
        <end position="400"/>
    </location>
</feature>
<feature type="zinc finger region" description="UBR-type" evidence="4">
    <location>
        <begin position="62"/>
        <end position="140"/>
    </location>
</feature>
<sequence length="551" mass="60044">MDPPPLPHTDSNETTITGSSAPARTQSFSSQTSDDSHTAAEFIKSQLELEAEAREALPYKFDDCTKPLGPLRQILFACLTCNPPPEDTSEPYTAAGICYSCSVQCHGEHTLVELFNKRNFECDCGTTRLPATSPCNLRINPQTNTKGGVHSVTPNPDNKYNQNFRNRFCGCEVNYDPFQQKGTMFQCLGLGTIENGGCGEDWWHPGCIVGLGPNWYETSKPKTSNGNAKSKGALSSIKEGTEDAISDSDPNGKSDNEGITAAPVENDEEAEEEDVPLPPGFPNEDDFEGFICYKCVEANPWIKRYAGAPGFLPAVFKRSASPSPETDLLQKTETSIIINNKKRKADDNDDEEETEETNSSFPSKKLKEEDTPAKNPENTTIAGDLPQSSSDKPALTTIQPPDNAETPCKIKSLPPAPPGALSLFFKPSFRTHLCHCPSCFPPLSKLPYLLEEEETYELALSETGDANADGSTVGSGSIYDRGESALKNVDRVRAIEGVMAYNHLKDKLKPFFQQFAESGKAISAEDIKAYFAKMRGDEEGMKEAAEGARGV</sequence>
<evidence type="ECO:0000256" key="2">
    <source>
        <dbReference type="ARBA" id="ARBA00022771"/>
    </source>
</evidence>
<keyword evidence="8" id="KW-1185">Reference proteome</keyword>
<dbReference type="GO" id="GO:0061630">
    <property type="term" value="F:ubiquitin protein ligase activity"/>
    <property type="evidence" value="ECO:0007669"/>
    <property type="project" value="InterPro"/>
</dbReference>
<feature type="non-terminal residue" evidence="7">
    <location>
        <position position="1"/>
    </location>
</feature>
<dbReference type="GO" id="GO:0005737">
    <property type="term" value="C:cytoplasm"/>
    <property type="evidence" value="ECO:0007669"/>
    <property type="project" value="TreeGrafter"/>
</dbReference>
<dbReference type="PANTHER" id="PTHR13513:SF9">
    <property type="entry name" value="E3 UBIQUITIN-PROTEIN LIGASE UBR7-RELATED"/>
    <property type="match status" value="1"/>
</dbReference>
<feature type="compositionally biased region" description="Acidic residues" evidence="5">
    <location>
        <begin position="265"/>
        <end position="275"/>
    </location>
</feature>
<dbReference type="OMA" id="GAMVYNH"/>
<dbReference type="InterPro" id="IPR040204">
    <property type="entry name" value="UBR7"/>
</dbReference>
<feature type="region of interest" description="Disordered" evidence="5">
    <location>
        <begin position="1"/>
        <end position="37"/>
    </location>
</feature>
<dbReference type="SMART" id="SM00396">
    <property type="entry name" value="ZnF_UBR1"/>
    <property type="match status" value="1"/>
</dbReference>
<dbReference type="CDD" id="cd19677">
    <property type="entry name" value="UBR-box_UBR7"/>
    <property type="match status" value="1"/>
</dbReference>
<keyword evidence="1" id="KW-0479">Metal-binding</keyword>